<name>A0A6J3MCE0_9PEZI</name>
<feature type="compositionally biased region" description="Low complexity" evidence="1">
    <location>
        <begin position="54"/>
        <end position="70"/>
    </location>
</feature>
<keyword evidence="3" id="KW-1185">Reference proteome</keyword>
<protein>
    <submittedName>
        <fullName evidence="4">Uncharacterized protein</fullName>
    </submittedName>
</protein>
<dbReference type="AlphaFoldDB" id="A0A6J3MCE0"/>
<dbReference type="RefSeq" id="XP_033462722.1">
    <property type="nucleotide sequence ID" value="XM_033602980.1"/>
</dbReference>
<feature type="signal peptide" evidence="2">
    <location>
        <begin position="1"/>
        <end position="15"/>
    </location>
</feature>
<feature type="region of interest" description="Disordered" evidence="1">
    <location>
        <begin position="27"/>
        <end position="92"/>
    </location>
</feature>
<accession>A0A6J3MCE0</accession>
<dbReference type="GeneID" id="54360780"/>
<reference evidence="4" key="3">
    <citation type="submission" date="2025-08" db="UniProtKB">
        <authorList>
            <consortium name="RefSeq"/>
        </authorList>
    </citation>
    <scope>IDENTIFICATION</scope>
    <source>
        <strain evidence="4">CBS 342.82</strain>
    </source>
</reference>
<evidence type="ECO:0000256" key="2">
    <source>
        <dbReference type="SAM" id="SignalP"/>
    </source>
</evidence>
<keyword evidence="2" id="KW-0732">Signal</keyword>
<reference evidence="4" key="1">
    <citation type="submission" date="2020-01" db="EMBL/GenBank/DDBJ databases">
        <authorList>
            <consortium name="DOE Joint Genome Institute"/>
            <person name="Haridas S."/>
            <person name="Albert R."/>
            <person name="Binder M."/>
            <person name="Bloem J."/>
            <person name="Labutti K."/>
            <person name="Salamov A."/>
            <person name="Andreopoulos B."/>
            <person name="Baker S.E."/>
            <person name="Barry K."/>
            <person name="Bills G."/>
            <person name="Bluhm B.H."/>
            <person name="Cannon C."/>
            <person name="Castanera R."/>
            <person name="Culley D.E."/>
            <person name="Daum C."/>
            <person name="Ezra D."/>
            <person name="Gonzalez J.B."/>
            <person name="Henrissat B."/>
            <person name="Kuo A."/>
            <person name="Liang C."/>
            <person name="Lipzen A."/>
            <person name="Lutzoni F."/>
            <person name="Magnuson J."/>
            <person name="Mondo S."/>
            <person name="Nolan M."/>
            <person name="Ohm R."/>
            <person name="Pangilinan J."/>
            <person name="Park H.-J."/>
            <person name="Ramirez L."/>
            <person name="Alfaro M."/>
            <person name="Sun H."/>
            <person name="Tritt A."/>
            <person name="Yoshinaga Y."/>
            <person name="Zwiers L.-H."/>
            <person name="Turgeon B.G."/>
            <person name="Goodwin S.B."/>
            <person name="Spatafora J.W."/>
            <person name="Crous P.W."/>
            <person name="Grigoriev I.V."/>
        </authorList>
    </citation>
    <scope>NUCLEOTIDE SEQUENCE</scope>
    <source>
        <strain evidence="4">CBS 342.82</strain>
    </source>
</reference>
<feature type="chain" id="PRO_5026741707" evidence="2">
    <location>
        <begin position="16"/>
        <end position="392"/>
    </location>
</feature>
<sequence>MQLLLHLSMATSALGLAMTATYYTPSTPSISTSTSSRSVELASESVCPAPGTTSSSHHGMLSPPSSSSTSNVKELAPREGTTTMSTSSHTGWKIIPTLPPHTEVIIEPSWPARLVAHGKISPPGSMFFHHTDPIELWGLENLEEPDSISYYQSISIPHNLATIIYVLIYTHSKPYSCATIVGLAPALLDSAFLPFADSRTLLDAVGIVRSQEVLPCIFNNQSDKILSLGFIQNPFLVVILRAKSTQSILYERTVDTFGHPLCSLCLPQAVPMPEGGELNSGTRGKNARRQAPVTLGVIFTFQDSTDEMLSPAPLFLVILMEHAFKRVPAENLASQPLEVIVQVISRTLAVRRQMGKAKRTITFIQKSTAAGIYMNRSAYNSYEQRVQRVTSV</sequence>
<feature type="compositionally biased region" description="Low complexity" evidence="1">
    <location>
        <begin position="27"/>
        <end position="46"/>
    </location>
</feature>
<evidence type="ECO:0000313" key="4">
    <source>
        <dbReference type="RefSeq" id="XP_033462722.1"/>
    </source>
</evidence>
<dbReference type="Proteomes" id="UP000504637">
    <property type="component" value="Unplaced"/>
</dbReference>
<reference evidence="4" key="2">
    <citation type="submission" date="2020-04" db="EMBL/GenBank/DDBJ databases">
        <authorList>
            <consortium name="NCBI Genome Project"/>
        </authorList>
    </citation>
    <scope>NUCLEOTIDE SEQUENCE</scope>
    <source>
        <strain evidence="4">CBS 342.82</strain>
    </source>
</reference>
<proteinExistence type="predicted"/>
<evidence type="ECO:0000256" key="1">
    <source>
        <dbReference type="SAM" id="MobiDB-lite"/>
    </source>
</evidence>
<feature type="compositionally biased region" description="Low complexity" evidence="1">
    <location>
        <begin position="81"/>
        <end position="90"/>
    </location>
</feature>
<evidence type="ECO:0000313" key="3">
    <source>
        <dbReference type="Proteomes" id="UP000504637"/>
    </source>
</evidence>
<gene>
    <name evidence="4" type="ORF">K489DRAFT_368807</name>
</gene>
<organism evidence="4">
    <name type="scientific">Dissoconium aciculare CBS 342.82</name>
    <dbReference type="NCBI Taxonomy" id="1314786"/>
    <lineage>
        <taxon>Eukaryota</taxon>
        <taxon>Fungi</taxon>
        <taxon>Dikarya</taxon>
        <taxon>Ascomycota</taxon>
        <taxon>Pezizomycotina</taxon>
        <taxon>Dothideomycetes</taxon>
        <taxon>Dothideomycetidae</taxon>
        <taxon>Mycosphaerellales</taxon>
        <taxon>Dissoconiaceae</taxon>
        <taxon>Dissoconium</taxon>
    </lineage>
</organism>